<dbReference type="InterPro" id="IPR003593">
    <property type="entry name" value="AAA+_ATPase"/>
</dbReference>
<dbReference type="InParanoid" id="A0A0C3DCY3"/>
<evidence type="ECO:0000313" key="4">
    <source>
        <dbReference type="EMBL" id="KIM58585.1"/>
    </source>
</evidence>
<dbReference type="SMART" id="SM00382">
    <property type="entry name" value="AAA"/>
    <property type="match status" value="1"/>
</dbReference>
<sequence length="513" mass="56489">MAPKFPCPSPIPANSSGGSSAVIQCLEHALKLAEGVISSFFQLRLAVHVVDTSVRHAGLTFVLLCLLPFFTDSLFNKCLEGKAYVVQIINKSYLRKLRLLLFTQDYYKPEMISNGIAEYLLEEYRTAQHDLRDMPSAGPETLYASDSPLLFQIFSQLCPQTIVLYAALVALFNPSKISLAQMAVLEETNGLPRAVAEMRDFYMTLDADFPKMKDGNTLYPQPGYDKNIGMSVEFRNVSFNYPSTKTDRSALSDVSFTIQPGSLVAVVGSNGSGKTTIIKLLSRLYDVDAGAILVDGIPIQEYRMDDLRRGIATLTQEHHLFPVSIQENVGLGSPDKSAIRDIKKIRESLRLSGAEHIVDNFSEGIDTALDPDSNGHISYDAHGDEKLEAIYRSFESTSCSVSGGEYQRLVAARTFMRLLSTSVKLVTVDEPSSALDPPGEFKLFSHLRAAQNGRTMVFVTHRFGHLTKHADLIICVKDGKVAETGTHSELLAVDGEYARLYNVQAQAFSSTTS</sequence>
<reference evidence="5" key="2">
    <citation type="submission" date="2015-01" db="EMBL/GenBank/DDBJ databases">
        <title>Evolutionary Origins and Diversification of the Mycorrhizal Mutualists.</title>
        <authorList>
            <consortium name="DOE Joint Genome Institute"/>
            <consortium name="Mycorrhizal Genomics Consortium"/>
            <person name="Kohler A."/>
            <person name="Kuo A."/>
            <person name="Nagy L.G."/>
            <person name="Floudas D."/>
            <person name="Copeland A."/>
            <person name="Barry K.W."/>
            <person name="Cichocki N."/>
            <person name="Veneault-Fourrey C."/>
            <person name="LaButti K."/>
            <person name="Lindquist E.A."/>
            <person name="Lipzen A."/>
            <person name="Lundell T."/>
            <person name="Morin E."/>
            <person name="Murat C."/>
            <person name="Riley R."/>
            <person name="Ohm R."/>
            <person name="Sun H."/>
            <person name="Tunlid A."/>
            <person name="Henrissat B."/>
            <person name="Grigoriev I.V."/>
            <person name="Hibbett D.S."/>
            <person name="Martin F."/>
        </authorList>
    </citation>
    <scope>NUCLEOTIDE SEQUENCE [LARGE SCALE GENOMIC DNA]</scope>
    <source>
        <strain evidence="5">Foug A</strain>
    </source>
</reference>
<dbReference type="HOGENOM" id="CLU_000604_63_1_1"/>
<proteinExistence type="predicted"/>
<dbReference type="Proteomes" id="UP000053989">
    <property type="component" value="Unassembled WGS sequence"/>
</dbReference>
<evidence type="ECO:0000256" key="1">
    <source>
        <dbReference type="ARBA" id="ARBA00022741"/>
    </source>
</evidence>
<protein>
    <recommendedName>
        <fullName evidence="3">ABC transporter domain-containing protein</fullName>
    </recommendedName>
</protein>
<dbReference type="EMBL" id="KN822084">
    <property type="protein sequence ID" value="KIM58585.1"/>
    <property type="molecule type" value="Genomic_DNA"/>
</dbReference>
<evidence type="ECO:0000259" key="3">
    <source>
        <dbReference type="PROSITE" id="PS50893"/>
    </source>
</evidence>
<dbReference type="GO" id="GO:0005524">
    <property type="term" value="F:ATP binding"/>
    <property type="evidence" value="ECO:0007669"/>
    <property type="project" value="UniProtKB-KW"/>
</dbReference>
<evidence type="ECO:0000256" key="2">
    <source>
        <dbReference type="ARBA" id="ARBA00022840"/>
    </source>
</evidence>
<dbReference type="SUPFAM" id="SSF52540">
    <property type="entry name" value="P-loop containing nucleoside triphosphate hydrolases"/>
    <property type="match status" value="1"/>
</dbReference>
<dbReference type="InterPro" id="IPR039421">
    <property type="entry name" value="Type_1_exporter"/>
</dbReference>
<keyword evidence="2" id="KW-0067">ATP-binding</keyword>
<accession>A0A0C3DCY3</accession>
<dbReference type="PROSITE" id="PS50893">
    <property type="entry name" value="ABC_TRANSPORTER_2"/>
    <property type="match status" value="1"/>
</dbReference>
<name>A0A0C3DCY3_9AGAM</name>
<dbReference type="OrthoDB" id="6500128at2759"/>
<keyword evidence="1" id="KW-0547">Nucleotide-binding</keyword>
<dbReference type="Pfam" id="PF00005">
    <property type="entry name" value="ABC_tran"/>
    <property type="match status" value="1"/>
</dbReference>
<feature type="domain" description="ABC transporter" evidence="3">
    <location>
        <begin position="232"/>
        <end position="503"/>
    </location>
</feature>
<gene>
    <name evidence="4" type="ORF">SCLCIDRAFT_1087069</name>
</gene>
<dbReference type="GO" id="GO:0016887">
    <property type="term" value="F:ATP hydrolysis activity"/>
    <property type="evidence" value="ECO:0007669"/>
    <property type="project" value="InterPro"/>
</dbReference>
<dbReference type="InterPro" id="IPR003439">
    <property type="entry name" value="ABC_transporter-like_ATP-bd"/>
</dbReference>
<dbReference type="PANTHER" id="PTHR43394:SF1">
    <property type="entry name" value="ATP-BINDING CASSETTE SUB-FAMILY B MEMBER 10, MITOCHONDRIAL"/>
    <property type="match status" value="1"/>
</dbReference>
<dbReference type="AlphaFoldDB" id="A0A0C3DCY3"/>
<dbReference type="InterPro" id="IPR027417">
    <property type="entry name" value="P-loop_NTPase"/>
</dbReference>
<evidence type="ECO:0000313" key="5">
    <source>
        <dbReference type="Proteomes" id="UP000053989"/>
    </source>
</evidence>
<organism evidence="4 5">
    <name type="scientific">Scleroderma citrinum Foug A</name>
    <dbReference type="NCBI Taxonomy" id="1036808"/>
    <lineage>
        <taxon>Eukaryota</taxon>
        <taxon>Fungi</taxon>
        <taxon>Dikarya</taxon>
        <taxon>Basidiomycota</taxon>
        <taxon>Agaricomycotina</taxon>
        <taxon>Agaricomycetes</taxon>
        <taxon>Agaricomycetidae</taxon>
        <taxon>Boletales</taxon>
        <taxon>Sclerodermatineae</taxon>
        <taxon>Sclerodermataceae</taxon>
        <taxon>Scleroderma</taxon>
    </lineage>
</organism>
<reference evidence="4 5" key="1">
    <citation type="submission" date="2014-04" db="EMBL/GenBank/DDBJ databases">
        <authorList>
            <consortium name="DOE Joint Genome Institute"/>
            <person name="Kuo A."/>
            <person name="Kohler A."/>
            <person name="Nagy L.G."/>
            <person name="Floudas D."/>
            <person name="Copeland A."/>
            <person name="Barry K.W."/>
            <person name="Cichocki N."/>
            <person name="Veneault-Fourrey C."/>
            <person name="LaButti K."/>
            <person name="Lindquist E.A."/>
            <person name="Lipzen A."/>
            <person name="Lundell T."/>
            <person name="Morin E."/>
            <person name="Murat C."/>
            <person name="Sun H."/>
            <person name="Tunlid A."/>
            <person name="Henrissat B."/>
            <person name="Grigoriev I.V."/>
            <person name="Hibbett D.S."/>
            <person name="Martin F."/>
            <person name="Nordberg H.P."/>
            <person name="Cantor M.N."/>
            <person name="Hua S.X."/>
        </authorList>
    </citation>
    <scope>NUCLEOTIDE SEQUENCE [LARGE SCALE GENOMIC DNA]</scope>
    <source>
        <strain evidence="4 5">Foug A</strain>
    </source>
</reference>
<keyword evidence="5" id="KW-1185">Reference proteome</keyword>
<dbReference type="GO" id="GO:0015421">
    <property type="term" value="F:ABC-type oligopeptide transporter activity"/>
    <property type="evidence" value="ECO:0007669"/>
    <property type="project" value="TreeGrafter"/>
</dbReference>
<dbReference type="STRING" id="1036808.A0A0C3DCY3"/>
<dbReference type="Gene3D" id="3.40.50.300">
    <property type="entry name" value="P-loop containing nucleotide triphosphate hydrolases"/>
    <property type="match status" value="1"/>
</dbReference>
<dbReference type="PANTHER" id="PTHR43394">
    <property type="entry name" value="ATP-DEPENDENT PERMEASE MDL1, MITOCHONDRIAL"/>
    <property type="match status" value="1"/>
</dbReference>